<feature type="transmembrane region" description="Helical" evidence="1">
    <location>
        <begin position="173"/>
        <end position="193"/>
    </location>
</feature>
<gene>
    <name evidence="2" type="ORF">WJX73_005220</name>
</gene>
<feature type="transmembrane region" description="Helical" evidence="1">
    <location>
        <begin position="91"/>
        <end position="110"/>
    </location>
</feature>
<protein>
    <submittedName>
        <fullName evidence="2">Uncharacterized protein</fullName>
    </submittedName>
</protein>
<comment type="caution">
    <text evidence="2">The sequence shown here is derived from an EMBL/GenBank/DDBJ whole genome shotgun (WGS) entry which is preliminary data.</text>
</comment>
<keyword evidence="1" id="KW-0472">Membrane</keyword>
<keyword evidence="1" id="KW-0812">Transmembrane</keyword>
<keyword evidence="3" id="KW-1185">Reference proteome</keyword>
<proteinExistence type="predicted"/>
<name>A0AAW1NF22_9CHLO</name>
<feature type="transmembrane region" description="Helical" evidence="1">
    <location>
        <begin position="146"/>
        <end position="166"/>
    </location>
</feature>
<dbReference type="Proteomes" id="UP001465755">
    <property type="component" value="Unassembled WGS sequence"/>
</dbReference>
<sequence>MLSHCNRGLLFTNRAAGHAHFGPARLIVAKSSRAFRKQPRVYATSDKKDAVTSAKDLFIKLYQSQWTSSLCTAGVISGWRLHSEQEVTQQVVLREVLIGGCVFCFVFFIYEPLLSTQAQRLLVKAYTALRRVNPFGKSPQDFPDNLFIAFFVAFLTVPEGDAFNLAFVLRTALLFAGLYFGARLLLLAASIGWENLFPPETWDECITQRRQEFQLTPAERAALEDGLGVARVEQAFDDVLRFEDLKAEAESKGLQATYRKHLTWLRISTVERMGSESPYFEMFWPPELASRHLK</sequence>
<reference evidence="2 3" key="1">
    <citation type="journal article" date="2024" name="Nat. Commun.">
        <title>Phylogenomics reveals the evolutionary origins of lichenization in chlorophyte algae.</title>
        <authorList>
            <person name="Puginier C."/>
            <person name="Libourel C."/>
            <person name="Otte J."/>
            <person name="Skaloud P."/>
            <person name="Haon M."/>
            <person name="Grisel S."/>
            <person name="Petersen M."/>
            <person name="Berrin J.G."/>
            <person name="Delaux P.M."/>
            <person name="Dal Grande F."/>
            <person name="Keller J."/>
        </authorList>
    </citation>
    <scope>NUCLEOTIDE SEQUENCE [LARGE SCALE GENOMIC DNA]</scope>
    <source>
        <strain evidence="2 3">SAG 2036</strain>
    </source>
</reference>
<dbReference type="AlphaFoldDB" id="A0AAW1NF22"/>
<evidence type="ECO:0000256" key="1">
    <source>
        <dbReference type="SAM" id="Phobius"/>
    </source>
</evidence>
<accession>A0AAW1NF22</accession>
<keyword evidence="1" id="KW-1133">Transmembrane helix</keyword>
<evidence type="ECO:0000313" key="2">
    <source>
        <dbReference type="EMBL" id="KAK9785331.1"/>
    </source>
</evidence>
<organism evidence="2 3">
    <name type="scientific">Symbiochloris irregularis</name>
    <dbReference type="NCBI Taxonomy" id="706552"/>
    <lineage>
        <taxon>Eukaryota</taxon>
        <taxon>Viridiplantae</taxon>
        <taxon>Chlorophyta</taxon>
        <taxon>core chlorophytes</taxon>
        <taxon>Trebouxiophyceae</taxon>
        <taxon>Trebouxiales</taxon>
        <taxon>Trebouxiaceae</taxon>
        <taxon>Symbiochloris</taxon>
    </lineage>
</organism>
<dbReference type="EMBL" id="JALJOQ010000310">
    <property type="protein sequence ID" value="KAK9785331.1"/>
    <property type="molecule type" value="Genomic_DNA"/>
</dbReference>
<evidence type="ECO:0000313" key="3">
    <source>
        <dbReference type="Proteomes" id="UP001465755"/>
    </source>
</evidence>